<gene>
    <name evidence="1" type="ORF">WOLCODRAFT_60045</name>
</gene>
<evidence type="ECO:0000313" key="2">
    <source>
        <dbReference type="Proteomes" id="UP000218811"/>
    </source>
</evidence>
<sequence length="311" mass="35931">GVLTHVEVHKMPNAGFCKVGHRQQMRLFFPRLYKSHEVNLVDSELLVTLYNRCVRPAILAIVLESGAHWPVNYAAAYTQCQGRNGQLHFTSQDIPWEYLKAFTIKMMGEMNWIPEFRDAFFMHEVRGIKNTSQHAIDDPVQAMIVLDEQLEIIDVGHIDQWDWFVNVSIEVSEGGRVLQWTRYVHEHLLRFALPQVPERRLGGHMGGKHFWCSQVSQLTEFVGFRSEPLRLGREDGVLYINCYTTDKSTTYQMHSGVFHRHGPSDLFLEKIAVLLSNMEKMSQTFMACQGDPRRNMEPQGGTVQFELRVPL</sequence>
<evidence type="ECO:0000313" key="1">
    <source>
        <dbReference type="EMBL" id="PCH43986.1"/>
    </source>
</evidence>
<protein>
    <submittedName>
        <fullName evidence="1">Uncharacterized protein</fullName>
    </submittedName>
</protein>
<keyword evidence="2" id="KW-1185">Reference proteome</keyword>
<proteinExistence type="predicted"/>
<name>A0A2H3JP73_WOLCO</name>
<dbReference type="OrthoDB" id="3261690at2759"/>
<accession>A0A2H3JP73</accession>
<dbReference type="OMA" id="WIPEFRD"/>
<dbReference type="AlphaFoldDB" id="A0A2H3JP73"/>
<feature type="non-terminal residue" evidence="1">
    <location>
        <position position="311"/>
    </location>
</feature>
<organism evidence="1 2">
    <name type="scientific">Wolfiporia cocos (strain MD-104)</name>
    <name type="common">Brown rot fungus</name>
    <dbReference type="NCBI Taxonomy" id="742152"/>
    <lineage>
        <taxon>Eukaryota</taxon>
        <taxon>Fungi</taxon>
        <taxon>Dikarya</taxon>
        <taxon>Basidiomycota</taxon>
        <taxon>Agaricomycotina</taxon>
        <taxon>Agaricomycetes</taxon>
        <taxon>Polyporales</taxon>
        <taxon>Phaeolaceae</taxon>
        <taxon>Wolfiporia</taxon>
    </lineage>
</organism>
<feature type="non-terminal residue" evidence="1">
    <location>
        <position position="1"/>
    </location>
</feature>
<dbReference type="EMBL" id="KB468146">
    <property type="protein sequence ID" value="PCH43986.1"/>
    <property type="molecule type" value="Genomic_DNA"/>
</dbReference>
<dbReference type="Proteomes" id="UP000218811">
    <property type="component" value="Unassembled WGS sequence"/>
</dbReference>
<reference evidence="1 2" key="1">
    <citation type="journal article" date="2012" name="Science">
        <title>The Paleozoic origin of enzymatic lignin decomposition reconstructed from 31 fungal genomes.</title>
        <authorList>
            <person name="Floudas D."/>
            <person name="Binder M."/>
            <person name="Riley R."/>
            <person name="Barry K."/>
            <person name="Blanchette R.A."/>
            <person name="Henrissat B."/>
            <person name="Martinez A.T."/>
            <person name="Otillar R."/>
            <person name="Spatafora J.W."/>
            <person name="Yadav J.S."/>
            <person name="Aerts A."/>
            <person name="Benoit I."/>
            <person name="Boyd A."/>
            <person name="Carlson A."/>
            <person name="Copeland A."/>
            <person name="Coutinho P.M."/>
            <person name="de Vries R.P."/>
            <person name="Ferreira P."/>
            <person name="Findley K."/>
            <person name="Foster B."/>
            <person name="Gaskell J."/>
            <person name="Glotzer D."/>
            <person name="Gorecki P."/>
            <person name="Heitman J."/>
            <person name="Hesse C."/>
            <person name="Hori C."/>
            <person name="Igarashi K."/>
            <person name="Jurgens J.A."/>
            <person name="Kallen N."/>
            <person name="Kersten P."/>
            <person name="Kohler A."/>
            <person name="Kuees U."/>
            <person name="Kumar T.K.A."/>
            <person name="Kuo A."/>
            <person name="LaButti K."/>
            <person name="Larrondo L.F."/>
            <person name="Lindquist E."/>
            <person name="Ling A."/>
            <person name="Lombard V."/>
            <person name="Lucas S."/>
            <person name="Lundell T."/>
            <person name="Martin R."/>
            <person name="McLaughlin D.J."/>
            <person name="Morgenstern I."/>
            <person name="Morin E."/>
            <person name="Murat C."/>
            <person name="Nagy L.G."/>
            <person name="Nolan M."/>
            <person name="Ohm R.A."/>
            <person name="Patyshakuliyeva A."/>
            <person name="Rokas A."/>
            <person name="Ruiz-Duenas F.J."/>
            <person name="Sabat G."/>
            <person name="Salamov A."/>
            <person name="Samejima M."/>
            <person name="Schmutz J."/>
            <person name="Slot J.C."/>
            <person name="St John F."/>
            <person name="Stenlid J."/>
            <person name="Sun H."/>
            <person name="Sun S."/>
            <person name="Syed K."/>
            <person name="Tsang A."/>
            <person name="Wiebenga A."/>
            <person name="Young D."/>
            <person name="Pisabarro A."/>
            <person name="Eastwood D.C."/>
            <person name="Martin F."/>
            <person name="Cullen D."/>
            <person name="Grigoriev I.V."/>
            <person name="Hibbett D.S."/>
        </authorList>
    </citation>
    <scope>NUCLEOTIDE SEQUENCE [LARGE SCALE GENOMIC DNA]</scope>
    <source>
        <strain evidence="1 2">MD-104</strain>
    </source>
</reference>